<protein>
    <recommendedName>
        <fullName evidence="3">RNase H type-1 domain-containing protein</fullName>
    </recommendedName>
</protein>
<organism evidence="1 2">
    <name type="scientific">Hibiscus sabdariffa</name>
    <name type="common">roselle</name>
    <dbReference type="NCBI Taxonomy" id="183260"/>
    <lineage>
        <taxon>Eukaryota</taxon>
        <taxon>Viridiplantae</taxon>
        <taxon>Streptophyta</taxon>
        <taxon>Embryophyta</taxon>
        <taxon>Tracheophyta</taxon>
        <taxon>Spermatophyta</taxon>
        <taxon>Magnoliopsida</taxon>
        <taxon>eudicotyledons</taxon>
        <taxon>Gunneridae</taxon>
        <taxon>Pentapetalae</taxon>
        <taxon>rosids</taxon>
        <taxon>malvids</taxon>
        <taxon>Malvales</taxon>
        <taxon>Malvaceae</taxon>
        <taxon>Malvoideae</taxon>
        <taxon>Hibiscus</taxon>
    </lineage>
</organism>
<keyword evidence="2" id="KW-1185">Reference proteome</keyword>
<reference evidence="1 2" key="1">
    <citation type="journal article" date="2024" name="G3 (Bethesda)">
        <title>Genome assembly of Hibiscus sabdariffa L. provides insights into metabolisms of medicinal natural products.</title>
        <authorList>
            <person name="Kim T."/>
        </authorList>
    </citation>
    <scope>NUCLEOTIDE SEQUENCE [LARGE SCALE GENOMIC DNA]</scope>
    <source>
        <strain evidence="1">TK-2024</strain>
        <tissue evidence="1">Old leaves</tissue>
    </source>
</reference>
<gene>
    <name evidence="1" type="ORF">V6N12_016088</name>
</gene>
<comment type="caution">
    <text evidence="1">The sequence shown here is derived from an EMBL/GenBank/DDBJ whole genome shotgun (WGS) entry which is preliminary data.</text>
</comment>
<dbReference type="Proteomes" id="UP001472677">
    <property type="component" value="Unassembled WGS sequence"/>
</dbReference>
<dbReference type="EMBL" id="JBBPBM010001888">
    <property type="protein sequence ID" value="KAK8481404.1"/>
    <property type="molecule type" value="Genomic_DNA"/>
</dbReference>
<proteinExistence type="predicted"/>
<accession>A0ABR1ZLN4</accession>
<sequence length="77" mass="8589">MQADKEARFRGGSGEGAEVLALFDKEWEVQVCRVPRRVNRVADGLTKVARFDSLDCDIFEAPPNVIVDLLRLDALEA</sequence>
<evidence type="ECO:0008006" key="3">
    <source>
        <dbReference type="Google" id="ProtNLM"/>
    </source>
</evidence>
<evidence type="ECO:0000313" key="1">
    <source>
        <dbReference type="EMBL" id="KAK8481404.1"/>
    </source>
</evidence>
<evidence type="ECO:0000313" key="2">
    <source>
        <dbReference type="Proteomes" id="UP001472677"/>
    </source>
</evidence>
<name>A0ABR1ZLN4_9ROSI</name>